<keyword evidence="6" id="KW-1185">Reference proteome</keyword>
<evidence type="ECO:0000256" key="1">
    <source>
        <dbReference type="ARBA" id="ARBA00022729"/>
    </source>
</evidence>
<dbReference type="SUPFAM" id="SSF49384">
    <property type="entry name" value="Carbohydrate-binding domain"/>
    <property type="match status" value="1"/>
</dbReference>
<name>A0A426SBW5_9ACTN</name>
<feature type="compositionally biased region" description="Pro residues" evidence="3">
    <location>
        <begin position="319"/>
        <end position="345"/>
    </location>
</feature>
<feature type="compositionally biased region" description="Pro residues" evidence="3">
    <location>
        <begin position="363"/>
        <end position="373"/>
    </location>
</feature>
<sequence>MPDLPTPQDDTEAALFSESWDAVLSYAALCASGSATAHRLATEAFTLGMRELRAAGRTHVRGAGRRPARLPAIPALLTAVRTTAADWSAAGRGRLLAPGLPQWLSSPEASRLTGSPRAHPPALRALRDLGGTDAALLWLAEVEALPLPTAAHRLGLDPATVRTELDRVRTLFRERWRRALGDAPEPEAAGLAAVLAGGVLGWGGLDYLERRRRTAEARAGTGRAGEPPRGEPEERTGLSRLLRGGGMFATALLLSALALGASLMAPGGSGADSFTARDDTAATRDDTAAPDDTGASGGGATQGGGRTGARPTTAGPTPTLTPTPSPTPALTPGREPTPGPVPPSGTPAASGRTTGAGSRDPGRPTPGPTPDSPPRGLSSLAHGPVSLPAAPPSSCRIGYDLVSQWSGGFQATVTVTTEQALDGWRVEWTFPDGQRIGRVWDATVRQNGSWVTATAADYDRVVPARTAVAFGFTGTWTDADRAPDAFTLNGRRCA</sequence>
<keyword evidence="2" id="KW-0624">Polysaccharide degradation</keyword>
<dbReference type="SMART" id="SM00637">
    <property type="entry name" value="CBD_II"/>
    <property type="match status" value="1"/>
</dbReference>
<keyword evidence="2" id="KW-0119">Carbohydrate metabolism</keyword>
<comment type="caution">
    <text evidence="5">The sequence shown here is derived from an EMBL/GenBank/DDBJ whole genome shotgun (WGS) entry which is preliminary data.</text>
</comment>
<evidence type="ECO:0000256" key="2">
    <source>
        <dbReference type="ARBA" id="ARBA00023326"/>
    </source>
</evidence>
<dbReference type="RefSeq" id="WP_125207659.1">
    <property type="nucleotide sequence ID" value="NZ_PDER01000001.1"/>
</dbReference>
<organism evidence="5 6">
    <name type="scientific">Streptomyces griseofuscus</name>
    <dbReference type="NCBI Taxonomy" id="146922"/>
    <lineage>
        <taxon>Bacteria</taxon>
        <taxon>Bacillati</taxon>
        <taxon>Actinomycetota</taxon>
        <taxon>Actinomycetes</taxon>
        <taxon>Kitasatosporales</taxon>
        <taxon>Streptomycetaceae</taxon>
        <taxon>Streptomyces</taxon>
    </lineage>
</organism>
<feature type="compositionally biased region" description="Basic and acidic residues" evidence="3">
    <location>
        <begin position="226"/>
        <end position="236"/>
    </location>
</feature>
<evidence type="ECO:0000259" key="4">
    <source>
        <dbReference type="PROSITE" id="PS51173"/>
    </source>
</evidence>
<dbReference type="AlphaFoldDB" id="A0A426SBW5"/>
<feature type="domain" description="CBM2" evidence="4">
    <location>
        <begin position="388"/>
        <end position="494"/>
    </location>
</feature>
<dbReference type="Proteomes" id="UP000276379">
    <property type="component" value="Unassembled WGS sequence"/>
</dbReference>
<dbReference type="Pfam" id="PF00553">
    <property type="entry name" value="CBM_2"/>
    <property type="match status" value="1"/>
</dbReference>
<dbReference type="GO" id="GO:0004553">
    <property type="term" value="F:hydrolase activity, hydrolyzing O-glycosyl compounds"/>
    <property type="evidence" value="ECO:0007669"/>
    <property type="project" value="InterPro"/>
</dbReference>
<dbReference type="GO" id="GO:0000272">
    <property type="term" value="P:polysaccharide catabolic process"/>
    <property type="evidence" value="ECO:0007669"/>
    <property type="project" value="UniProtKB-KW"/>
</dbReference>
<dbReference type="Gene3D" id="1.10.10.10">
    <property type="entry name" value="Winged helix-like DNA-binding domain superfamily/Winged helix DNA-binding domain"/>
    <property type="match status" value="1"/>
</dbReference>
<dbReference type="InterPro" id="IPR036388">
    <property type="entry name" value="WH-like_DNA-bd_sf"/>
</dbReference>
<feature type="compositionally biased region" description="Basic and acidic residues" evidence="3">
    <location>
        <begin position="275"/>
        <end position="287"/>
    </location>
</feature>
<feature type="region of interest" description="Disordered" evidence="3">
    <location>
        <begin position="274"/>
        <end position="387"/>
    </location>
</feature>
<feature type="compositionally biased region" description="Low complexity" evidence="3">
    <location>
        <begin position="308"/>
        <end position="318"/>
    </location>
</feature>
<keyword evidence="1" id="KW-0732">Signal</keyword>
<dbReference type="EMBL" id="PDES01000003">
    <property type="protein sequence ID" value="RRQ87994.1"/>
    <property type="molecule type" value="Genomic_DNA"/>
</dbReference>
<proteinExistence type="predicted"/>
<dbReference type="PROSITE" id="PS51173">
    <property type="entry name" value="CBM2"/>
    <property type="match status" value="1"/>
</dbReference>
<feature type="region of interest" description="Disordered" evidence="3">
    <location>
        <begin position="216"/>
        <end position="236"/>
    </location>
</feature>
<dbReference type="GO" id="GO:0030247">
    <property type="term" value="F:polysaccharide binding"/>
    <property type="evidence" value="ECO:0007669"/>
    <property type="project" value="UniProtKB-UniRule"/>
</dbReference>
<dbReference type="InterPro" id="IPR012291">
    <property type="entry name" value="CBM2_carb-bd_dom_sf"/>
</dbReference>
<reference evidence="5 6" key="1">
    <citation type="submission" date="2017-10" db="EMBL/GenBank/DDBJ databases">
        <title>Draft genome of actinobacteria isolated from guarana (Paullinia cupana (Mart.) Ducke.</title>
        <authorList>
            <person name="Siqueira K.A."/>
            <person name="Liotti R.G."/>
            <person name="Mendes T.A."/>
            <person name="Soares M.A."/>
        </authorList>
    </citation>
    <scope>NUCLEOTIDE SEQUENCE [LARGE SCALE GENOMIC DNA]</scope>
    <source>
        <strain evidence="5 6">199</strain>
    </source>
</reference>
<gene>
    <name evidence="5" type="ORF">CQW44_08280</name>
</gene>
<accession>A0A426SBW5</accession>
<feature type="compositionally biased region" description="Gly residues" evidence="3">
    <location>
        <begin position="295"/>
        <end position="307"/>
    </location>
</feature>
<dbReference type="InterPro" id="IPR008965">
    <property type="entry name" value="CBM2/CBM3_carb-bd_dom_sf"/>
</dbReference>
<evidence type="ECO:0000313" key="5">
    <source>
        <dbReference type="EMBL" id="RRQ87994.1"/>
    </source>
</evidence>
<dbReference type="Gene3D" id="2.60.40.290">
    <property type="match status" value="1"/>
</dbReference>
<evidence type="ECO:0000313" key="6">
    <source>
        <dbReference type="Proteomes" id="UP000276379"/>
    </source>
</evidence>
<evidence type="ECO:0000256" key="3">
    <source>
        <dbReference type="SAM" id="MobiDB-lite"/>
    </source>
</evidence>
<protein>
    <submittedName>
        <fullName evidence="5">Cellulose-binding protein</fullName>
    </submittedName>
</protein>
<dbReference type="InterPro" id="IPR001919">
    <property type="entry name" value="CBD2"/>
</dbReference>